<evidence type="ECO:0000256" key="3">
    <source>
        <dbReference type="ARBA" id="ARBA00022692"/>
    </source>
</evidence>
<keyword evidence="1" id="KW-1003">Cell membrane</keyword>
<evidence type="ECO:0000256" key="9">
    <source>
        <dbReference type="ARBA" id="ARBA00023136"/>
    </source>
</evidence>
<feature type="transmembrane region" description="Helical" evidence="11">
    <location>
        <begin position="181"/>
        <end position="201"/>
    </location>
</feature>
<evidence type="ECO:0000256" key="6">
    <source>
        <dbReference type="ARBA" id="ARBA00022833"/>
    </source>
</evidence>
<accession>A0A0W1R2Z5</accession>
<protein>
    <submittedName>
        <fullName evidence="13">Heat-shock protein HtpX</fullName>
    </submittedName>
</protein>
<keyword evidence="7 11" id="KW-1133">Transmembrane helix</keyword>
<evidence type="ECO:0000256" key="11">
    <source>
        <dbReference type="SAM" id="Phobius"/>
    </source>
</evidence>
<evidence type="ECO:0000256" key="2">
    <source>
        <dbReference type="ARBA" id="ARBA00022670"/>
    </source>
</evidence>
<organism evidence="13 14">
    <name type="scientific">Haloprofundus marisrubri</name>
    <dbReference type="NCBI Taxonomy" id="1514971"/>
    <lineage>
        <taxon>Archaea</taxon>
        <taxon>Methanobacteriati</taxon>
        <taxon>Methanobacteriota</taxon>
        <taxon>Stenosarchaea group</taxon>
        <taxon>Halobacteria</taxon>
        <taxon>Halobacteriales</taxon>
        <taxon>Haloferacaceae</taxon>
        <taxon>Haloprofundus</taxon>
    </lineage>
</organism>
<sequence length="296" mass="32515">MHWSHDWKLRVRMVAVLSAMALLYAAFAVALTTYFGTTALVVGVLGVVVLGQLLWGHRVALKSVGADVVSEQSHPDLHARVGRLAQQAGVPKPKVAVAETAMPNAFAIGRSQRSAVVCVTTGLLESLDDDELDGVLAHELAHVEHHDMVVMTVAATLSAMSFYVVRWGFIYDSDKTEQYTLMAVLASLGVWIASMFVGRLLSRYREFAADRGAVSITGNPAALASALRVVDGRMSEVPDDDLREHAGMNALFFRDVPQTFGVWSWEFDLTNWLRTHPAVDRRIERLQALEVEMATN</sequence>
<dbReference type="Pfam" id="PF01435">
    <property type="entry name" value="Peptidase_M48"/>
    <property type="match status" value="1"/>
</dbReference>
<dbReference type="GO" id="GO:0006508">
    <property type="term" value="P:proteolysis"/>
    <property type="evidence" value="ECO:0007669"/>
    <property type="project" value="UniProtKB-KW"/>
</dbReference>
<comment type="similarity">
    <text evidence="10">Belongs to the peptidase M48 family.</text>
</comment>
<dbReference type="InterPro" id="IPR001915">
    <property type="entry name" value="Peptidase_M48"/>
</dbReference>
<dbReference type="AlphaFoldDB" id="A0A0W1R2Z5"/>
<dbReference type="RefSeq" id="WP_058583633.1">
    <property type="nucleotide sequence ID" value="NZ_LOPU01000041.1"/>
</dbReference>
<evidence type="ECO:0000313" key="14">
    <source>
        <dbReference type="Proteomes" id="UP000054387"/>
    </source>
</evidence>
<evidence type="ECO:0000313" key="13">
    <source>
        <dbReference type="EMBL" id="KTG07622.1"/>
    </source>
</evidence>
<keyword evidence="4" id="KW-0479">Metal-binding</keyword>
<evidence type="ECO:0000259" key="12">
    <source>
        <dbReference type="Pfam" id="PF01435"/>
    </source>
</evidence>
<keyword evidence="14" id="KW-1185">Reference proteome</keyword>
<evidence type="ECO:0000256" key="1">
    <source>
        <dbReference type="ARBA" id="ARBA00022475"/>
    </source>
</evidence>
<dbReference type="Gene3D" id="3.30.2010.10">
    <property type="entry name" value="Metalloproteases ('zincins'), catalytic domain"/>
    <property type="match status" value="1"/>
</dbReference>
<dbReference type="GO" id="GO:0046872">
    <property type="term" value="F:metal ion binding"/>
    <property type="evidence" value="ECO:0007669"/>
    <property type="project" value="UniProtKB-KW"/>
</dbReference>
<keyword evidence="5 10" id="KW-0378">Hydrolase</keyword>
<keyword evidence="8 10" id="KW-0482">Metalloprotease</keyword>
<comment type="caution">
    <text evidence="13">The sequence shown here is derived from an EMBL/GenBank/DDBJ whole genome shotgun (WGS) entry which is preliminary data.</text>
</comment>
<dbReference type="PANTHER" id="PTHR43221:SF2">
    <property type="entry name" value="PROTEASE HTPX HOMOLOG"/>
    <property type="match status" value="1"/>
</dbReference>
<evidence type="ECO:0000256" key="5">
    <source>
        <dbReference type="ARBA" id="ARBA00022801"/>
    </source>
</evidence>
<proteinExistence type="inferred from homology"/>
<dbReference type="CDD" id="cd07327">
    <property type="entry name" value="M48B_HtpX_like"/>
    <property type="match status" value="1"/>
</dbReference>
<feature type="transmembrane region" description="Helical" evidence="11">
    <location>
        <begin position="148"/>
        <end position="169"/>
    </location>
</feature>
<dbReference type="EMBL" id="LOPU01000041">
    <property type="protein sequence ID" value="KTG07622.1"/>
    <property type="molecule type" value="Genomic_DNA"/>
</dbReference>
<keyword evidence="9 11" id="KW-0472">Membrane</keyword>
<feature type="domain" description="Peptidase M48" evidence="12">
    <location>
        <begin position="72"/>
        <end position="289"/>
    </location>
</feature>
<dbReference type="InterPro" id="IPR050083">
    <property type="entry name" value="HtpX_protease"/>
</dbReference>
<comment type="cofactor">
    <cofactor evidence="10">
        <name>Zn(2+)</name>
        <dbReference type="ChEBI" id="CHEBI:29105"/>
    </cofactor>
    <text evidence="10">Binds 1 zinc ion per subunit.</text>
</comment>
<gene>
    <name evidence="13" type="ORF">AUR64_02900</name>
</gene>
<evidence type="ECO:0000256" key="8">
    <source>
        <dbReference type="ARBA" id="ARBA00023049"/>
    </source>
</evidence>
<keyword evidence="3 11" id="KW-0812">Transmembrane</keyword>
<evidence type="ECO:0000256" key="10">
    <source>
        <dbReference type="RuleBase" id="RU003983"/>
    </source>
</evidence>
<dbReference type="PANTHER" id="PTHR43221">
    <property type="entry name" value="PROTEASE HTPX"/>
    <property type="match status" value="1"/>
</dbReference>
<reference evidence="13 14" key="1">
    <citation type="submission" date="2015-12" db="EMBL/GenBank/DDBJ databases">
        <title>Haloprofundus marisrubri gen. nov., sp. nov., an extremely halophilic archaeon isolated from the Discovery deep brine-seawater interface in the Red Sea.</title>
        <authorList>
            <person name="Zhang G."/>
            <person name="Stingl U."/>
            <person name="Rashid M."/>
        </authorList>
    </citation>
    <scope>NUCLEOTIDE SEQUENCE [LARGE SCALE GENOMIC DNA]</scope>
    <source>
        <strain evidence="13 14">SB9</strain>
    </source>
</reference>
<keyword evidence="6 10" id="KW-0862">Zinc</keyword>
<dbReference type="STRING" id="1514971.AUR64_02900"/>
<name>A0A0W1R2Z5_9EURY</name>
<keyword evidence="2 10" id="KW-0645">Protease</keyword>
<feature type="transmembrane region" description="Helical" evidence="11">
    <location>
        <begin position="38"/>
        <end position="55"/>
    </location>
</feature>
<dbReference type="Proteomes" id="UP000054387">
    <property type="component" value="Unassembled WGS sequence"/>
</dbReference>
<dbReference type="OrthoDB" id="28389at2157"/>
<evidence type="ECO:0000256" key="4">
    <source>
        <dbReference type="ARBA" id="ARBA00022723"/>
    </source>
</evidence>
<evidence type="ECO:0000256" key="7">
    <source>
        <dbReference type="ARBA" id="ARBA00022989"/>
    </source>
</evidence>
<dbReference type="GO" id="GO:0004222">
    <property type="term" value="F:metalloendopeptidase activity"/>
    <property type="evidence" value="ECO:0007669"/>
    <property type="project" value="InterPro"/>
</dbReference>